<evidence type="ECO:0000313" key="2">
    <source>
        <dbReference type="Proteomes" id="UP000007993"/>
    </source>
</evidence>
<dbReference type="EMBL" id="AMCW01000028">
    <property type="protein sequence ID" value="EKK03426.1"/>
    <property type="molecule type" value="Genomic_DNA"/>
</dbReference>
<proteinExistence type="predicted"/>
<gene>
    <name evidence="1" type="ORF">RBSH_01230</name>
</gene>
<protein>
    <submittedName>
        <fullName evidence="1">Uncharacterized protein</fullName>
    </submittedName>
</protein>
<accession>K5EC36</accession>
<dbReference type="PATRIC" id="fig|993517.3.peg.1347"/>
<dbReference type="Proteomes" id="UP000007993">
    <property type="component" value="Unassembled WGS sequence"/>
</dbReference>
<evidence type="ECO:0000313" key="1">
    <source>
        <dbReference type="EMBL" id="EKK03426.1"/>
    </source>
</evidence>
<organism evidence="1 2">
    <name type="scientific">Rhodopirellula baltica SH28</name>
    <dbReference type="NCBI Taxonomy" id="993517"/>
    <lineage>
        <taxon>Bacteria</taxon>
        <taxon>Pseudomonadati</taxon>
        <taxon>Planctomycetota</taxon>
        <taxon>Planctomycetia</taxon>
        <taxon>Pirellulales</taxon>
        <taxon>Pirellulaceae</taxon>
        <taxon>Rhodopirellula</taxon>
    </lineage>
</organism>
<reference evidence="1 2" key="1">
    <citation type="journal article" date="2013" name="Mar. Genomics">
        <title>Expression of sulfatases in Rhodopirellula baltica and the diversity of sulfatases in the genus Rhodopirellula.</title>
        <authorList>
            <person name="Wegner C.E."/>
            <person name="Richter-Heitmann T."/>
            <person name="Klindworth A."/>
            <person name="Klockow C."/>
            <person name="Richter M."/>
            <person name="Achstetter T."/>
            <person name="Glockner F.O."/>
            <person name="Harder J."/>
        </authorList>
    </citation>
    <scope>NUCLEOTIDE SEQUENCE [LARGE SCALE GENOMIC DNA]</scope>
    <source>
        <strain evidence="1 2">SH28</strain>
    </source>
</reference>
<sequence>MGTEIAVAVVPFPIPKKITKAVGIAPNSVVTRTNAQLVDEIGTRSRAWAQRKQLTGSARALGSGQHKHAKDVLERYQRMFGERGLVAERSFIDGLEVPYGSKGSTRLDVLDTLTGDVWDYKFGVTPMSQSQINRIFQHGPGINSVIPLYK</sequence>
<name>K5EC36_RHOBT</name>
<dbReference type="AlphaFoldDB" id="K5EC36"/>
<comment type="caution">
    <text evidence="1">The sequence shown here is derived from an EMBL/GenBank/DDBJ whole genome shotgun (WGS) entry which is preliminary data.</text>
</comment>